<dbReference type="RefSeq" id="WP_090682340.1">
    <property type="nucleotide sequence ID" value="NZ_CADERL010000002.1"/>
</dbReference>
<feature type="transmembrane region" description="Helical" evidence="9">
    <location>
        <begin position="366"/>
        <end position="387"/>
    </location>
</feature>
<dbReference type="Proteomes" id="UP000199706">
    <property type="component" value="Unassembled WGS sequence"/>
</dbReference>
<dbReference type="GO" id="GO:0042910">
    <property type="term" value="F:xenobiotic transmembrane transporter activity"/>
    <property type="evidence" value="ECO:0007669"/>
    <property type="project" value="TreeGrafter"/>
</dbReference>
<dbReference type="Gene3D" id="3.30.70.1320">
    <property type="entry name" value="Multidrug efflux transporter AcrB pore domain like"/>
    <property type="match status" value="1"/>
</dbReference>
<dbReference type="OrthoDB" id="9176627at2"/>
<dbReference type="SUPFAM" id="SSF82714">
    <property type="entry name" value="Multidrug efflux transporter AcrB TolC docking domain, DN and DC subdomains"/>
    <property type="match status" value="2"/>
</dbReference>
<evidence type="ECO:0000256" key="7">
    <source>
        <dbReference type="ARBA" id="ARBA00022989"/>
    </source>
</evidence>
<accession>A0A1G7RWE9</accession>
<keyword evidence="7 9" id="KW-1133">Transmembrane helix</keyword>
<evidence type="ECO:0000256" key="1">
    <source>
        <dbReference type="ARBA" id="ARBA00004429"/>
    </source>
</evidence>
<evidence type="ECO:0000256" key="9">
    <source>
        <dbReference type="RuleBase" id="RU364070"/>
    </source>
</evidence>
<evidence type="ECO:0000313" key="12">
    <source>
        <dbReference type="Proteomes" id="UP000199706"/>
    </source>
</evidence>
<dbReference type="PANTHER" id="PTHR32063">
    <property type="match status" value="1"/>
</dbReference>
<dbReference type="Gene3D" id="3.30.70.1440">
    <property type="entry name" value="Multidrug efflux transporter AcrB pore domain"/>
    <property type="match status" value="2"/>
</dbReference>
<feature type="compositionally biased region" description="Gly residues" evidence="10">
    <location>
        <begin position="1087"/>
        <end position="1112"/>
    </location>
</feature>
<feature type="transmembrane region" description="Helical" evidence="9">
    <location>
        <begin position="1035"/>
        <end position="1061"/>
    </location>
</feature>
<feature type="transmembrane region" description="Helical" evidence="9">
    <location>
        <begin position="932"/>
        <end position="953"/>
    </location>
</feature>
<evidence type="ECO:0000256" key="2">
    <source>
        <dbReference type="ARBA" id="ARBA00010942"/>
    </source>
</evidence>
<dbReference type="Gene3D" id="1.20.1640.10">
    <property type="entry name" value="Multidrug efflux transporter AcrB transmembrane domain"/>
    <property type="match status" value="3"/>
</dbReference>
<proteinExistence type="inferred from homology"/>
<dbReference type="SUPFAM" id="SSF82693">
    <property type="entry name" value="Multidrug efflux transporter AcrB pore domain, PN1, PN2, PC1 and PC2 subdomains"/>
    <property type="match status" value="4"/>
</dbReference>
<gene>
    <name evidence="11" type="ORF">SAMN05216466_102291</name>
</gene>
<feature type="transmembrane region" description="Helical" evidence="9">
    <location>
        <begin position="959"/>
        <end position="983"/>
    </location>
</feature>
<evidence type="ECO:0000256" key="6">
    <source>
        <dbReference type="ARBA" id="ARBA00022692"/>
    </source>
</evidence>
<dbReference type="GO" id="GO:0015562">
    <property type="term" value="F:efflux transmembrane transporter activity"/>
    <property type="evidence" value="ECO:0007669"/>
    <property type="project" value="InterPro"/>
</dbReference>
<dbReference type="InterPro" id="IPR027463">
    <property type="entry name" value="AcrB_DN_DC_subdom"/>
</dbReference>
<dbReference type="PRINTS" id="PR00702">
    <property type="entry name" value="ACRIFLAVINRP"/>
</dbReference>
<dbReference type="Gene3D" id="3.30.2090.10">
    <property type="entry name" value="Multidrug efflux transporter AcrB TolC docking domain, DN and DC subdomains"/>
    <property type="match status" value="3"/>
</dbReference>
<dbReference type="AlphaFoldDB" id="A0A1G7RWE9"/>
<comment type="caution">
    <text evidence="9">Lacks conserved residue(s) required for the propagation of feature annotation.</text>
</comment>
<feature type="transmembrane region" description="Helical" evidence="9">
    <location>
        <begin position="906"/>
        <end position="925"/>
    </location>
</feature>
<dbReference type="Gene3D" id="3.30.70.1430">
    <property type="entry name" value="Multidrug efflux transporter AcrB pore domain"/>
    <property type="match status" value="2"/>
</dbReference>
<name>A0A1G7RWE9_9BURK</name>
<feature type="transmembrane region" description="Helical" evidence="9">
    <location>
        <begin position="537"/>
        <end position="555"/>
    </location>
</feature>
<keyword evidence="8 9" id="KW-0472">Membrane</keyword>
<evidence type="ECO:0000256" key="3">
    <source>
        <dbReference type="ARBA" id="ARBA00022448"/>
    </source>
</evidence>
<evidence type="ECO:0000256" key="10">
    <source>
        <dbReference type="SAM" id="MobiDB-lite"/>
    </source>
</evidence>
<keyword evidence="4" id="KW-1003">Cell membrane</keyword>
<feature type="transmembrane region" description="Helical" evidence="9">
    <location>
        <begin position="434"/>
        <end position="454"/>
    </location>
</feature>
<evidence type="ECO:0000313" key="11">
    <source>
        <dbReference type="EMBL" id="SDG15137.1"/>
    </source>
</evidence>
<dbReference type="SUPFAM" id="SSF82866">
    <property type="entry name" value="Multidrug efflux transporter AcrB transmembrane domain"/>
    <property type="match status" value="2"/>
</dbReference>
<evidence type="ECO:0000256" key="4">
    <source>
        <dbReference type="ARBA" id="ARBA00022475"/>
    </source>
</evidence>
<dbReference type="GO" id="GO:0005886">
    <property type="term" value="C:plasma membrane"/>
    <property type="evidence" value="ECO:0007669"/>
    <property type="project" value="UniProtKB-SubCell"/>
</dbReference>
<dbReference type="GO" id="GO:0009636">
    <property type="term" value="P:response to toxic substance"/>
    <property type="evidence" value="ECO:0007669"/>
    <property type="project" value="UniProtKB-ARBA"/>
</dbReference>
<feature type="transmembrane region" description="Helical" evidence="9">
    <location>
        <begin position="1004"/>
        <end position="1023"/>
    </location>
</feature>
<sequence length="1120" mass="118973">MPSFFINRPVFAWVIAILISLFGIISVHSMGIDSYPDIAPPEVTVTAQYPGASAQTMESTVTQVIEQQLTGIDNLLYFSSNSSSNGQTQIVLTFATGTNPDIAQVQVQNKVTLAEPLLPSQVTQQGVVVAKASPDILLFVALQSDNPAIDAGRLSDILASQIQPNIGRVNGVGNTTLLGSEYAVRIWLDPDKLQSYGLSTTQVLNAVSSQNAQFAAGSLGADPAVKGQVFTANVTGDSLFSSLKQFQDIIIVANSNGTTVKLSDVARISFGSQTYGFAPVYNGKAAGGMAVFLLPGANALAVEKAVKAEMATLARDLPEGVTWSVPYDTTPFITASIVDVIRTLIEAIVLVFFVMLIFLQNLRATIIPTLVIPVALLGTFIGLSALHYTLNQLTLFGMVLAIGIVVDDAIVVIENVERIMSEEHLEPRAATRKAMGQITGAIVAITVVLSAVFIPSALQPGATGIIYAQFALTIAVSMGFSAFLALSFTPSLCAAILRPEHEDKKSAIYRWFNRTFDWTSKKYLGHAGRAVHHAPRWMVVFVLVVVLTGFLYTKLPTSFVPDEDQGFVLALINLPPGSTLQRTDHVMAEVRDKLANSPIGKEIVGIFQPEGFSFVGTSENVGMSFIKLADWDKRHDTAMTLIPRINQILHSIPDAQIFAVNLPTIRGLSQFGGIDMYLQARAGQSRAELAQATGTLLGNASKSPVLFGIRPNSLPSAPQLDVAVDRTQAEAMGLSLTDVYDTLEMELAPFYVNQFTYGGRVKRVYIQADAPYRMGLDALQHLYTPSLFTTGSSTSTTASQLSANSATASNGFATPVDPSPANTSISPYNMVPLSSVVNTRWTFGPTVLPRYNGYSAIEIVGNSAAGYSTGQAIDVLQNIVDHQLPLGFAADWTGQSFQELLSGSSAVTLLMLSILVVFLCLAALYESWSIPAAVLLVVPLGMLGMLVFCLSFGVPNDIYFKIGLVTVIGLAAKNAILIVEFAVEGQQRGMTLRDAVLTAARLRLRPILMTSMAFILGVFPLVVSSGAGAASRHEIGTGVIGGMLFATFLGLLLIPVFYVVVRRLLGDKLDEVSHKIHHRDGEDGEHGGGTPDDGGGHDGGGTGGGAGAGGPSPAGEGAPV</sequence>
<dbReference type="Pfam" id="PF00873">
    <property type="entry name" value="ACR_tran"/>
    <property type="match status" value="1"/>
</dbReference>
<dbReference type="EMBL" id="FNCJ01000002">
    <property type="protein sequence ID" value="SDG15137.1"/>
    <property type="molecule type" value="Genomic_DNA"/>
</dbReference>
<feature type="compositionally biased region" description="Basic and acidic residues" evidence="10">
    <location>
        <begin position="1076"/>
        <end position="1086"/>
    </location>
</feature>
<feature type="transmembrane region" description="Helical" evidence="9">
    <location>
        <begin position="340"/>
        <end position="359"/>
    </location>
</feature>
<evidence type="ECO:0000256" key="8">
    <source>
        <dbReference type="ARBA" id="ARBA00023136"/>
    </source>
</evidence>
<keyword evidence="5 9" id="KW-0997">Cell inner membrane</keyword>
<dbReference type="PANTHER" id="PTHR32063:SF13">
    <property type="entry name" value="MULTIDRUG EFFLUX PUMP SUBUNIT ACRB-RELATED"/>
    <property type="match status" value="1"/>
</dbReference>
<keyword evidence="6 9" id="KW-0812">Transmembrane</keyword>
<dbReference type="InterPro" id="IPR001036">
    <property type="entry name" value="Acrflvin-R"/>
</dbReference>
<dbReference type="FunFam" id="3.30.70.1430:FF:000001">
    <property type="entry name" value="Efflux pump membrane transporter"/>
    <property type="match status" value="1"/>
</dbReference>
<dbReference type="NCBIfam" id="TIGR00915">
    <property type="entry name" value="2A0602"/>
    <property type="match status" value="1"/>
</dbReference>
<dbReference type="FunFam" id="1.20.1640.10:FF:000001">
    <property type="entry name" value="Efflux pump membrane transporter"/>
    <property type="match status" value="1"/>
</dbReference>
<feature type="region of interest" description="Disordered" evidence="10">
    <location>
        <begin position="1076"/>
        <end position="1120"/>
    </location>
</feature>
<dbReference type="InterPro" id="IPR004764">
    <property type="entry name" value="MdtF-like"/>
</dbReference>
<comment type="subcellular location">
    <subcellularLocation>
        <location evidence="1 9">Cell inner membrane</location>
        <topology evidence="1 9">Multi-pass membrane protein</topology>
    </subcellularLocation>
</comment>
<feature type="transmembrane region" description="Helical" evidence="9">
    <location>
        <begin position="466"/>
        <end position="497"/>
    </location>
</feature>
<feature type="transmembrane region" description="Helical" evidence="9">
    <location>
        <begin position="393"/>
        <end position="413"/>
    </location>
</feature>
<protein>
    <recommendedName>
        <fullName evidence="9">Efflux pump membrane transporter</fullName>
    </recommendedName>
</protein>
<keyword evidence="3 9" id="KW-0813">Transport</keyword>
<evidence type="ECO:0000256" key="5">
    <source>
        <dbReference type="ARBA" id="ARBA00022519"/>
    </source>
</evidence>
<reference evidence="11 12" key="1">
    <citation type="submission" date="2016-10" db="EMBL/GenBank/DDBJ databases">
        <authorList>
            <person name="de Groot N.N."/>
        </authorList>
    </citation>
    <scope>NUCLEOTIDE SEQUENCE [LARGE SCALE GENOMIC DNA]</scope>
    <source>
        <strain evidence="11 12">LMG 2247</strain>
    </source>
</reference>
<comment type="similarity">
    <text evidence="2 9">Belongs to the resistance-nodulation-cell division (RND) (TC 2.A.6) family.</text>
</comment>
<organism evidence="11 12">
    <name type="scientific">Paraburkholderia phenazinium</name>
    <dbReference type="NCBI Taxonomy" id="60549"/>
    <lineage>
        <taxon>Bacteria</taxon>
        <taxon>Pseudomonadati</taxon>
        <taxon>Pseudomonadota</taxon>
        <taxon>Betaproteobacteria</taxon>
        <taxon>Burkholderiales</taxon>
        <taxon>Burkholderiaceae</taxon>
        <taxon>Paraburkholderia</taxon>
    </lineage>
</organism>